<organism evidence="1 2">
    <name type="scientific">Lupinus luteus</name>
    <name type="common">European yellow lupine</name>
    <dbReference type="NCBI Taxonomy" id="3873"/>
    <lineage>
        <taxon>Eukaryota</taxon>
        <taxon>Viridiplantae</taxon>
        <taxon>Streptophyta</taxon>
        <taxon>Embryophyta</taxon>
        <taxon>Tracheophyta</taxon>
        <taxon>Spermatophyta</taxon>
        <taxon>Magnoliopsida</taxon>
        <taxon>eudicotyledons</taxon>
        <taxon>Gunneridae</taxon>
        <taxon>Pentapetalae</taxon>
        <taxon>rosids</taxon>
        <taxon>fabids</taxon>
        <taxon>Fabales</taxon>
        <taxon>Fabaceae</taxon>
        <taxon>Papilionoideae</taxon>
        <taxon>50 kb inversion clade</taxon>
        <taxon>genistoids sensu lato</taxon>
        <taxon>core genistoids</taxon>
        <taxon>Genisteae</taxon>
        <taxon>Lupinus</taxon>
    </lineage>
</organism>
<accession>A0AAV1XP48</accession>
<gene>
    <name evidence="1" type="ORF">LLUT_LOCUS24466</name>
</gene>
<name>A0AAV1XP48_LUPLU</name>
<reference evidence="1 2" key="1">
    <citation type="submission" date="2024-03" db="EMBL/GenBank/DDBJ databases">
        <authorList>
            <person name="Martinez-Hernandez J."/>
        </authorList>
    </citation>
    <scope>NUCLEOTIDE SEQUENCE [LARGE SCALE GENOMIC DNA]</scope>
</reference>
<sequence length="234" mass="25728">MMLHQPRSLALWEDRIFAEAIRGVVGASGVELSGLIKGALAFDNMSLQSIEGTKPIEYVVDKKDLEWLHSCMIARTVEQVDPRMVAGLLEAGGFLIVSAHPMGGDSVLLSPAEESGDGIGKEVCSAIFNVDCVLVSKPVFEGINALENSNDERVNGYSSGGLHVEYCSPDIGVDTAVPHERVNGSFSGGLHVDHCLLGERVDHVNWRKEMVKRWSHVSWRENMVKRWSHMSIMM</sequence>
<dbReference type="AlphaFoldDB" id="A0AAV1XP48"/>
<evidence type="ECO:0000313" key="2">
    <source>
        <dbReference type="Proteomes" id="UP001497480"/>
    </source>
</evidence>
<dbReference type="EMBL" id="CAXHTB010000017">
    <property type="protein sequence ID" value="CAL0323406.1"/>
    <property type="molecule type" value="Genomic_DNA"/>
</dbReference>
<protein>
    <submittedName>
        <fullName evidence="1">Uncharacterized protein</fullName>
    </submittedName>
</protein>
<evidence type="ECO:0000313" key="1">
    <source>
        <dbReference type="EMBL" id="CAL0323406.1"/>
    </source>
</evidence>
<keyword evidence="2" id="KW-1185">Reference proteome</keyword>
<dbReference type="Proteomes" id="UP001497480">
    <property type="component" value="Unassembled WGS sequence"/>
</dbReference>
<proteinExistence type="predicted"/>
<comment type="caution">
    <text evidence="1">The sequence shown here is derived from an EMBL/GenBank/DDBJ whole genome shotgun (WGS) entry which is preliminary data.</text>
</comment>